<keyword evidence="3" id="KW-0663">Pyridoxal phosphate</keyword>
<accession>A0A6G4WSW6</accession>
<dbReference type="GO" id="GO:0008483">
    <property type="term" value="F:transaminase activity"/>
    <property type="evidence" value="ECO:0007669"/>
    <property type="project" value="UniProtKB-KW"/>
</dbReference>
<dbReference type="Proteomes" id="UP000477722">
    <property type="component" value="Unassembled WGS sequence"/>
</dbReference>
<evidence type="ECO:0000256" key="5">
    <source>
        <dbReference type="ARBA" id="ARBA00037974"/>
    </source>
</evidence>
<comment type="caution">
    <text evidence="7">The sequence shown here is derived from an EMBL/GenBank/DDBJ whole genome shotgun (WGS) entry which is preliminary data.</text>
</comment>
<dbReference type="PANTHER" id="PTHR43525">
    <property type="entry name" value="PROTEIN MALY"/>
    <property type="match status" value="1"/>
</dbReference>
<dbReference type="EMBL" id="JAAKZZ010000023">
    <property type="protein sequence ID" value="NGO67571.1"/>
    <property type="molecule type" value="Genomic_DNA"/>
</dbReference>
<organism evidence="7 8">
    <name type="scientific">Streptomyces boncukensis</name>
    <dbReference type="NCBI Taxonomy" id="2711219"/>
    <lineage>
        <taxon>Bacteria</taxon>
        <taxon>Bacillati</taxon>
        <taxon>Actinomycetota</taxon>
        <taxon>Actinomycetes</taxon>
        <taxon>Kitasatosporales</taxon>
        <taxon>Streptomycetaceae</taxon>
        <taxon>Streptomyces</taxon>
    </lineage>
</organism>
<proteinExistence type="inferred from homology"/>
<dbReference type="Gene3D" id="3.40.640.10">
    <property type="entry name" value="Type I PLP-dependent aspartate aminotransferase-like (Major domain)"/>
    <property type="match status" value="1"/>
</dbReference>
<dbReference type="GO" id="GO:0030170">
    <property type="term" value="F:pyridoxal phosphate binding"/>
    <property type="evidence" value="ECO:0007669"/>
    <property type="project" value="InterPro"/>
</dbReference>
<evidence type="ECO:0000256" key="1">
    <source>
        <dbReference type="ARBA" id="ARBA00001933"/>
    </source>
</evidence>
<evidence type="ECO:0000313" key="8">
    <source>
        <dbReference type="Proteomes" id="UP000477722"/>
    </source>
</evidence>
<dbReference type="Pfam" id="PF00155">
    <property type="entry name" value="Aminotran_1_2"/>
    <property type="match status" value="1"/>
</dbReference>
<dbReference type="RefSeq" id="WP_165297245.1">
    <property type="nucleotide sequence ID" value="NZ_JAAKZZ010000023.1"/>
</dbReference>
<dbReference type="SUPFAM" id="SSF53383">
    <property type="entry name" value="PLP-dependent transferases"/>
    <property type="match status" value="1"/>
</dbReference>
<dbReference type="Gene3D" id="3.90.1150.10">
    <property type="entry name" value="Aspartate Aminotransferase, domain 1"/>
    <property type="match status" value="1"/>
</dbReference>
<keyword evidence="7" id="KW-0032">Aminotransferase</keyword>
<dbReference type="GO" id="GO:0047804">
    <property type="term" value="F:cysteine-S-conjugate beta-lyase activity"/>
    <property type="evidence" value="ECO:0007669"/>
    <property type="project" value="UniProtKB-EC"/>
</dbReference>
<evidence type="ECO:0000256" key="2">
    <source>
        <dbReference type="ARBA" id="ARBA00012224"/>
    </source>
</evidence>
<dbReference type="PANTHER" id="PTHR43525:SF2">
    <property type="entry name" value="CYSTATHIONINE BETA-LYASE-RELATED"/>
    <property type="match status" value="1"/>
</dbReference>
<dbReference type="EC" id="4.4.1.13" evidence="2"/>
<dbReference type="InterPro" id="IPR051798">
    <property type="entry name" value="Class-II_PLP-Dep_Aminotrans"/>
</dbReference>
<reference evidence="7 8" key="1">
    <citation type="submission" date="2020-02" db="EMBL/GenBank/DDBJ databases">
        <title>Whole-genome analyses of novel actinobacteria.</title>
        <authorList>
            <person name="Sahin N."/>
            <person name="Tatar D."/>
        </authorList>
    </citation>
    <scope>NUCLEOTIDE SEQUENCE [LARGE SCALE GENOMIC DNA]</scope>
    <source>
        <strain evidence="7 8">SB3404</strain>
    </source>
</reference>
<evidence type="ECO:0000256" key="3">
    <source>
        <dbReference type="ARBA" id="ARBA00022898"/>
    </source>
</evidence>
<keyword evidence="7" id="KW-0808">Transferase</keyword>
<dbReference type="InterPro" id="IPR015421">
    <property type="entry name" value="PyrdxlP-dep_Trfase_major"/>
</dbReference>
<name>A0A6G4WSW6_9ACTN</name>
<dbReference type="InterPro" id="IPR015422">
    <property type="entry name" value="PyrdxlP-dep_Trfase_small"/>
</dbReference>
<dbReference type="InterPro" id="IPR015424">
    <property type="entry name" value="PyrdxlP-dep_Trfase"/>
</dbReference>
<evidence type="ECO:0000259" key="6">
    <source>
        <dbReference type="Pfam" id="PF00155"/>
    </source>
</evidence>
<keyword evidence="8" id="KW-1185">Reference proteome</keyword>
<comment type="cofactor">
    <cofactor evidence="1">
        <name>pyridoxal 5'-phosphate</name>
        <dbReference type="ChEBI" id="CHEBI:597326"/>
    </cofactor>
</comment>
<dbReference type="CDD" id="cd00609">
    <property type="entry name" value="AAT_like"/>
    <property type="match status" value="1"/>
</dbReference>
<evidence type="ECO:0000256" key="4">
    <source>
        <dbReference type="ARBA" id="ARBA00023239"/>
    </source>
</evidence>
<keyword evidence="4" id="KW-0456">Lyase</keyword>
<sequence length="390" mass="41516">MDTEGVTVESLRAAGHLKWTEAGSDLLGADVAEMDYGTAPPVAAALRAAVERGSLGYLSPVHEAELAEACAAWQRERHGWPVAPRDVRLLPDVIRALHLAVAHFSRPGSPVIVPTPAYAPFLRVPELLGRRVIEVELTRSEGRYRYDLDALERAYADGGHLLLLCNPHNPLGRVFEAGELAAVCEVVARHGGRVFADEIHAPIVYGGRRHVPYATVAPQAAEHTVTAVSAAKAWNLAGLKCAQVILGNDADRDRWAGLDRLATDGVSTLGAVAATAAYRHGRDWLEDVLAYLDANRRLLAERLPGISRTPVEGTFVAWLDLRDAGLPDPDPAAYLARTAGVSLLNGARCGAAGRGFVRLNFATTREILTLLVARTAAAVGRCGGAGRAAA</sequence>
<comment type="similarity">
    <text evidence="5">Belongs to the class-II pyridoxal-phosphate-dependent aminotransferase family. MalY/PatB cystathionine beta-lyase subfamily.</text>
</comment>
<evidence type="ECO:0000313" key="7">
    <source>
        <dbReference type="EMBL" id="NGO67571.1"/>
    </source>
</evidence>
<protein>
    <recommendedName>
        <fullName evidence="2">cysteine-S-conjugate beta-lyase</fullName>
        <ecNumber evidence="2">4.4.1.13</ecNumber>
    </recommendedName>
</protein>
<feature type="domain" description="Aminotransferase class I/classII large" evidence="6">
    <location>
        <begin position="33"/>
        <end position="371"/>
    </location>
</feature>
<dbReference type="InterPro" id="IPR004839">
    <property type="entry name" value="Aminotransferase_I/II_large"/>
</dbReference>
<gene>
    <name evidence="7" type="ORF">G5C65_04205</name>
</gene>
<dbReference type="AlphaFoldDB" id="A0A6G4WSW6"/>